<reference evidence="4" key="1">
    <citation type="submission" date="2021-01" db="EMBL/GenBank/DDBJ databases">
        <authorList>
            <person name="Corre E."/>
            <person name="Pelletier E."/>
            <person name="Niang G."/>
            <person name="Scheremetjew M."/>
            <person name="Finn R."/>
            <person name="Kale V."/>
            <person name="Holt S."/>
            <person name="Cochrane G."/>
            <person name="Meng A."/>
            <person name="Brown T."/>
            <person name="Cohen L."/>
        </authorList>
    </citation>
    <scope>NUCLEOTIDE SEQUENCE</scope>
    <source>
        <strain evidence="4">CCMP3107</strain>
    </source>
</reference>
<dbReference type="InterPro" id="IPR001138">
    <property type="entry name" value="Zn2Cys6_DnaBD"/>
</dbReference>
<dbReference type="EMBL" id="HBIU01046578">
    <property type="protein sequence ID" value="CAE0642058.1"/>
    <property type="molecule type" value="Transcribed_RNA"/>
</dbReference>
<evidence type="ECO:0000313" key="4">
    <source>
        <dbReference type="EMBL" id="CAE0642058.1"/>
    </source>
</evidence>
<accession>A0A7S3Y5X7</accession>
<proteinExistence type="predicted"/>
<gene>
    <name evidence="4" type="ORF">HAKA00212_LOCUS20914</name>
</gene>
<protein>
    <recommendedName>
        <fullName evidence="3">Zn(2)-C6 fungal-type domain-containing protein</fullName>
    </recommendedName>
</protein>
<dbReference type="SUPFAM" id="SSF57701">
    <property type="entry name" value="Zn2/Cys6 DNA-binding domain"/>
    <property type="match status" value="1"/>
</dbReference>
<dbReference type="GO" id="GO:0000981">
    <property type="term" value="F:DNA-binding transcription factor activity, RNA polymerase II-specific"/>
    <property type="evidence" value="ECO:0007669"/>
    <property type="project" value="InterPro"/>
</dbReference>
<dbReference type="Gene3D" id="4.10.240.10">
    <property type="entry name" value="Zn(2)-C6 fungal-type DNA-binding domain"/>
    <property type="match status" value="2"/>
</dbReference>
<dbReference type="GO" id="GO:0001080">
    <property type="term" value="P:nitrogen catabolite activation of transcription from RNA polymerase II promoter"/>
    <property type="evidence" value="ECO:0007669"/>
    <property type="project" value="TreeGrafter"/>
</dbReference>
<keyword evidence="1" id="KW-0539">Nucleus</keyword>
<evidence type="ECO:0000259" key="3">
    <source>
        <dbReference type="PROSITE" id="PS50048"/>
    </source>
</evidence>
<feature type="compositionally biased region" description="Basic and acidic residues" evidence="2">
    <location>
        <begin position="1"/>
        <end position="13"/>
    </location>
</feature>
<dbReference type="PANTHER" id="PTHR31668:SF4">
    <property type="entry name" value="TRANSCRIPTIONAL ACTIVATOR PROTEIN DAL81"/>
    <property type="match status" value="1"/>
</dbReference>
<name>A0A7S3Y5X7_HETAK</name>
<evidence type="ECO:0000256" key="1">
    <source>
        <dbReference type="ARBA" id="ARBA00023242"/>
    </source>
</evidence>
<sequence>MNEDKAKNPQSRDHGRKRKSCDECHERKMKCITEDSQSDCNRCLKKGIACTRTPKLRNSTAGKNVDADHRLCSRKRKACNGCIQAKTRCIKESESDAKCKQCTKRHEPCEFSMTTRLVRMRKSEMQLPKPKKASTPSPFPQSLGVPGALTKALPAPAHTQFSLLLNQLNNKNAAELSNPMLPFAPALLPAHYLSANDYVGALLAAAGFQQPTVTGMLGLAGLGGSTMTSLSDASSPLEPIPVVFSSAQATTPFEAHCQQLEDPGAKGLGEKDIKAEDDETSSNFPLSSFPPAAVHNANAGAKVGSIHSHLLELGEPNISTELRDQEGNLAQQSVEDKAAVAPEPNRDFFLKPPLQLHLQQEETITTTDPLLSLMASQMNCIPCSH</sequence>
<dbReference type="GO" id="GO:0005634">
    <property type="term" value="C:nucleus"/>
    <property type="evidence" value="ECO:0007669"/>
    <property type="project" value="TreeGrafter"/>
</dbReference>
<dbReference type="GO" id="GO:0008270">
    <property type="term" value="F:zinc ion binding"/>
    <property type="evidence" value="ECO:0007669"/>
    <property type="project" value="InterPro"/>
</dbReference>
<dbReference type="PANTHER" id="PTHR31668">
    <property type="entry name" value="GLUCOSE TRANSPORT TRANSCRIPTION REGULATOR RGT1-RELATED-RELATED"/>
    <property type="match status" value="1"/>
</dbReference>
<evidence type="ECO:0000256" key="2">
    <source>
        <dbReference type="SAM" id="MobiDB-lite"/>
    </source>
</evidence>
<dbReference type="PROSITE" id="PS50048">
    <property type="entry name" value="ZN2_CY6_FUNGAL_2"/>
    <property type="match status" value="1"/>
</dbReference>
<dbReference type="CDD" id="cd00067">
    <property type="entry name" value="GAL4"/>
    <property type="match status" value="2"/>
</dbReference>
<organism evidence="4">
    <name type="scientific">Heterosigma akashiwo</name>
    <name type="common">Chromophytic alga</name>
    <name type="synonym">Heterosigma carterae</name>
    <dbReference type="NCBI Taxonomy" id="2829"/>
    <lineage>
        <taxon>Eukaryota</taxon>
        <taxon>Sar</taxon>
        <taxon>Stramenopiles</taxon>
        <taxon>Ochrophyta</taxon>
        <taxon>Raphidophyceae</taxon>
        <taxon>Chattonellales</taxon>
        <taxon>Chattonellaceae</taxon>
        <taxon>Heterosigma</taxon>
    </lineage>
</organism>
<dbReference type="AlphaFoldDB" id="A0A7S3Y5X7"/>
<dbReference type="SMART" id="SM00066">
    <property type="entry name" value="GAL4"/>
    <property type="match status" value="2"/>
</dbReference>
<dbReference type="InterPro" id="IPR036864">
    <property type="entry name" value="Zn2-C6_fun-type_DNA-bd_sf"/>
</dbReference>
<dbReference type="PROSITE" id="PS00463">
    <property type="entry name" value="ZN2_CY6_FUNGAL_1"/>
    <property type="match status" value="1"/>
</dbReference>
<feature type="region of interest" description="Disordered" evidence="2">
    <location>
        <begin position="1"/>
        <end position="20"/>
    </location>
</feature>
<dbReference type="InterPro" id="IPR050797">
    <property type="entry name" value="Carb_Metab_Trans_Reg"/>
</dbReference>
<feature type="domain" description="Zn(2)-C6 fungal-type" evidence="3">
    <location>
        <begin position="20"/>
        <end position="52"/>
    </location>
</feature>